<keyword evidence="8" id="KW-0547">Nucleotide-binding</keyword>
<dbReference type="Proteomes" id="UP001249020">
    <property type="component" value="Unassembled WGS sequence"/>
</dbReference>
<dbReference type="InterPro" id="IPR050398">
    <property type="entry name" value="HssS/ArlS-like"/>
</dbReference>
<evidence type="ECO:0000256" key="10">
    <source>
        <dbReference type="ARBA" id="ARBA00022840"/>
    </source>
</evidence>
<evidence type="ECO:0000256" key="8">
    <source>
        <dbReference type="ARBA" id="ARBA00022741"/>
    </source>
</evidence>
<feature type="transmembrane region" description="Helical" evidence="14">
    <location>
        <begin position="30"/>
        <end position="47"/>
    </location>
</feature>
<dbReference type="SMART" id="SM00388">
    <property type="entry name" value="HisKA"/>
    <property type="match status" value="1"/>
</dbReference>
<evidence type="ECO:0000256" key="13">
    <source>
        <dbReference type="ARBA" id="ARBA00023136"/>
    </source>
</evidence>
<keyword evidence="9 16" id="KW-0418">Kinase</keyword>
<evidence type="ECO:0000256" key="2">
    <source>
        <dbReference type="ARBA" id="ARBA00004651"/>
    </source>
</evidence>
<dbReference type="GO" id="GO:0005886">
    <property type="term" value="C:plasma membrane"/>
    <property type="evidence" value="ECO:0007669"/>
    <property type="project" value="UniProtKB-SubCell"/>
</dbReference>
<keyword evidence="6" id="KW-0808">Transferase</keyword>
<evidence type="ECO:0000256" key="5">
    <source>
        <dbReference type="ARBA" id="ARBA00022553"/>
    </source>
</evidence>
<evidence type="ECO:0000256" key="1">
    <source>
        <dbReference type="ARBA" id="ARBA00000085"/>
    </source>
</evidence>
<dbReference type="SUPFAM" id="SSF55874">
    <property type="entry name" value="ATPase domain of HSP90 chaperone/DNA topoisomerase II/histidine kinase"/>
    <property type="match status" value="1"/>
</dbReference>
<keyword evidence="11 14" id="KW-1133">Transmembrane helix</keyword>
<keyword evidence="4" id="KW-1003">Cell membrane</keyword>
<organism evidence="16 17">
    <name type="scientific">Brumicola blandensis</name>
    <dbReference type="NCBI Taxonomy" id="3075611"/>
    <lineage>
        <taxon>Bacteria</taxon>
        <taxon>Pseudomonadati</taxon>
        <taxon>Pseudomonadota</taxon>
        <taxon>Gammaproteobacteria</taxon>
        <taxon>Alteromonadales</taxon>
        <taxon>Alteromonadaceae</taxon>
        <taxon>Brumicola</taxon>
    </lineage>
</organism>
<dbReference type="PANTHER" id="PTHR45528:SF1">
    <property type="entry name" value="SENSOR HISTIDINE KINASE CPXA"/>
    <property type="match status" value="1"/>
</dbReference>
<dbReference type="SUPFAM" id="SSF47384">
    <property type="entry name" value="Homodimeric domain of signal transducing histidine kinase"/>
    <property type="match status" value="1"/>
</dbReference>
<dbReference type="InterPro" id="IPR003594">
    <property type="entry name" value="HATPase_dom"/>
</dbReference>
<comment type="catalytic activity">
    <reaction evidence="1">
        <text>ATP + protein L-histidine = ADP + protein N-phospho-L-histidine.</text>
        <dbReference type="EC" id="2.7.13.3"/>
    </reaction>
</comment>
<dbReference type="GO" id="GO:0005524">
    <property type="term" value="F:ATP binding"/>
    <property type="evidence" value="ECO:0007669"/>
    <property type="project" value="UniProtKB-KW"/>
</dbReference>
<keyword evidence="5" id="KW-0597">Phosphoprotein</keyword>
<evidence type="ECO:0000313" key="16">
    <source>
        <dbReference type="EMBL" id="MDT0581075.1"/>
    </source>
</evidence>
<dbReference type="RefSeq" id="WP_311359890.1">
    <property type="nucleotide sequence ID" value="NZ_JAVRIE010000001.1"/>
</dbReference>
<evidence type="ECO:0000256" key="9">
    <source>
        <dbReference type="ARBA" id="ARBA00022777"/>
    </source>
</evidence>
<keyword evidence="13 14" id="KW-0472">Membrane</keyword>
<evidence type="ECO:0000256" key="11">
    <source>
        <dbReference type="ARBA" id="ARBA00022989"/>
    </source>
</evidence>
<protein>
    <recommendedName>
        <fullName evidence="3">histidine kinase</fullName>
        <ecNumber evidence="3">2.7.13.3</ecNumber>
    </recommendedName>
</protein>
<dbReference type="EC" id="2.7.13.3" evidence="3"/>
<dbReference type="EMBL" id="JAVRIE010000001">
    <property type="protein sequence ID" value="MDT0581075.1"/>
    <property type="molecule type" value="Genomic_DNA"/>
</dbReference>
<comment type="subcellular location">
    <subcellularLocation>
        <location evidence="2">Cell membrane</location>
        <topology evidence="2">Multi-pass membrane protein</topology>
    </subcellularLocation>
</comment>
<evidence type="ECO:0000259" key="15">
    <source>
        <dbReference type="PROSITE" id="PS50109"/>
    </source>
</evidence>
<name>A0AAW8QWR0_9ALTE</name>
<proteinExistence type="predicted"/>
<keyword evidence="7 14" id="KW-0812">Transmembrane</keyword>
<evidence type="ECO:0000256" key="3">
    <source>
        <dbReference type="ARBA" id="ARBA00012438"/>
    </source>
</evidence>
<dbReference type="AlphaFoldDB" id="A0AAW8QWR0"/>
<dbReference type="GO" id="GO:0000155">
    <property type="term" value="F:phosphorelay sensor kinase activity"/>
    <property type="evidence" value="ECO:0007669"/>
    <property type="project" value="InterPro"/>
</dbReference>
<evidence type="ECO:0000256" key="4">
    <source>
        <dbReference type="ARBA" id="ARBA00022475"/>
    </source>
</evidence>
<comment type="caution">
    <text evidence="16">The sequence shown here is derived from an EMBL/GenBank/DDBJ whole genome shotgun (WGS) entry which is preliminary data.</text>
</comment>
<feature type="transmembrane region" description="Helical" evidence="14">
    <location>
        <begin position="190"/>
        <end position="211"/>
    </location>
</feature>
<dbReference type="InterPro" id="IPR036097">
    <property type="entry name" value="HisK_dim/P_sf"/>
</dbReference>
<dbReference type="SMART" id="SM00387">
    <property type="entry name" value="HATPase_c"/>
    <property type="match status" value="1"/>
</dbReference>
<dbReference type="InterPro" id="IPR005467">
    <property type="entry name" value="His_kinase_dom"/>
</dbReference>
<accession>A0AAW8QWR0</accession>
<evidence type="ECO:0000256" key="12">
    <source>
        <dbReference type="ARBA" id="ARBA00023012"/>
    </source>
</evidence>
<feature type="domain" description="Histidine kinase" evidence="15">
    <location>
        <begin position="270"/>
        <end position="488"/>
    </location>
</feature>
<evidence type="ECO:0000256" key="6">
    <source>
        <dbReference type="ARBA" id="ARBA00022679"/>
    </source>
</evidence>
<dbReference type="PANTHER" id="PTHR45528">
    <property type="entry name" value="SENSOR HISTIDINE KINASE CPXA"/>
    <property type="match status" value="1"/>
</dbReference>
<keyword evidence="12" id="KW-0902">Two-component regulatory system</keyword>
<dbReference type="Pfam" id="PF02518">
    <property type="entry name" value="HATPase_c"/>
    <property type="match status" value="1"/>
</dbReference>
<keyword evidence="10" id="KW-0067">ATP-binding</keyword>
<gene>
    <name evidence="16" type="ORF">RM544_00835</name>
</gene>
<keyword evidence="17" id="KW-1185">Reference proteome</keyword>
<evidence type="ECO:0000256" key="14">
    <source>
        <dbReference type="SAM" id="Phobius"/>
    </source>
</evidence>
<dbReference type="PROSITE" id="PS50109">
    <property type="entry name" value="HIS_KIN"/>
    <property type="match status" value="1"/>
</dbReference>
<evidence type="ECO:0000256" key="7">
    <source>
        <dbReference type="ARBA" id="ARBA00022692"/>
    </source>
</evidence>
<dbReference type="Gene3D" id="3.30.565.10">
    <property type="entry name" value="Histidine kinase-like ATPase, C-terminal domain"/>
    <property type="match status" value="1"/>
</dbReference>
<dbReference type="InterPro" id="IPR003661">
    <property type="entry name" value="HisK_dim/P_dom"/>
</dbReference>
<dbReference type="Pfam" id="PF00512">
    <property type="entry name" value="HisKA"/>
    <property type="match status" value="1"/>
</dbReference>
<sequence>MLKQNAGYVMLDDTYTKSSRLLQIRSLKQLILGSFFVALVPLFTLLWQSQSDLAKLNDAIVKQTQFFVETAGTMRNLESMARDIERLMRQHFVLPNATLKQLNDDTLTLFQQELEPFCQQLSDSDACGKLHRNLIQLGNYPSMTDKLVLDAHLASFTQAINALSDDVKATVNQRVSEQQSFMSALQQKQAWSTAALTLVSLILILFAAKLITKPVNKLKNIIAAIADNQNELPVKSSSGPRELVAVEKDLYLLHKRIQQLEKVRTALLRHASHELKTPLASFKEGCALLAEEMVGQLNKQQKEVVNLLQASTNRLNLLIEKLLDYNALLQQAEPSFEQIDTQQIINECLTQNGLALKQSLCTVETDIADDCQLIVSDAELFRRILDNLISNAVAHGTEATAIYIKLHQAMGDYVLDVANHGNEISADDRKNIFEPFKRGLLTRNDRVIGAGLGLSIVSDCARLLGGAVSIVDVKYASVCFRIKLPLRDES</sequence>
<dbReference type="Gene3D" id="1.10.287.130">
    <property type="match status" value="1"/>
</dbReference>
<dbReference type="CDD" id="cd00082">
    <property type="entry name" value="HisKA"/>
    <property type="match status" value="1"/>
</dbReference>
<reference evidence="16 17" key="1">
    <citation type="submission" date="2023-09" db="EMBL/GenBank/DDBJ databases">
        <authorList>
            <person name="Rey-Velasco X."/>
        </authorList>
    </citation>
    <scope>NUCLEOTIDE SEQUENCE [LARGE SCALE GENOMIC DNA]</scope>
    <source>
        <strain evidence="16 17">W409</strain>
    </source>
</reference>
<dbReference type="InterPro" id="IPR036890">
    <property type="entry name" value="HATPase_C_sf"/>
</dbReference>
<evidence type="ECO:0000313" key="17">
    <source>
        <dbReference type="Proteomes" id="UP001249020"/>
    </source>
</evidence>